<evidence type="ECO:0008006" key="3">
    <source>
        <dbReference type="Google" id="ProtNLM"/>
    </source>
</evidence>
<gene>
    <name evidence="1" type="ORF">PTD2_11544</name>
</gene>
<dbReference type="EMBL" id="AAOH01000002">
    <property type="protein sequence ID" value="EAR29447.1"/>
    <property type="molecule type" value="Genomic_DNA"/>
</dbReference>
<dbReference type="SUPFAM" id="SSF54637">
    <property type="entry name" value="Thioesterase/thiol ester dehydrase-isomerase"/>
    <property type="match status" value="1"/>
</dbReference>
<proteinExistence type="predicted"/>
<dbReference type="PANTHER" id="PTHR12475">
    <property type="match status" value="1"/>
</dbReference>
<dbReference type="InterPro" id="IPR029069">
    <property type="entry name" value="HotDog_dom_sf"/>
</dbReference>
<dbReference type="CDD" id="cd00586">
    <property type="entry name" value="4HBT"/>
    <property type="match status" value="1"/>
</dbReference>
<dbReference type="eggNOG" id="COG0824">
    <property type="taxonomic scope" value="Bacteria"/>
</dbReference>
<sequence>MTSGKKMNLYFRLLLLFFRIKRNKIYQPLLDEVSISFTALPTDCDINFHLTNSRYLALMDIARTWMTERFGLLSKMLKRRWFPIVNATAITYIRDIKPWQKFEIKTRLVGWDHKYFYIEQRFESERGLHAIAYVRGVFKKRSGIVSIEEMLEVADFDGVAPILPAEIIHWKEMLEQKKMNNKPQ</sequence>
<comment type="caution">
    <text evidence="1">The sequence shown here is derived from an EMBL/GenBank/DDBJ whole genome shotgun (WGS) entry which is preliminary data.</text>
</comment>
<dbReference type="AlphaFoldDB" id="A4C643"/>
<dbReference type="Gene3D" id="3.10.129.10">
    <property type="entry name" value="Hotdog Thioesterase"/>
    <property type="match status" value="1"/>
</dbReference>
<evidence type="ECO:0000313" key="2">
    <source>
        <dbReference type="Proteomes" id="UP000006201"/>
    </source>
</evidence>
<name>A4C643_9GAMM</name>
<accession>A4C643</accession>
<dbReference type="STRING" id="87626.PTD2_11544"/>
<organism evidence="1 2">
    <name type="scientific">Pseudoalteromonas tunicata D2</name>
    <dbReference type="NCBI Taxonomy" id="87626"/>
    <lineage>
        <taxon>Bacteria</taxon>
        <taxon>Pseudomonadati</taxon>
        <taxon>Pseudomonadota</taxon>
        <taxon>Gammaproteobacteria</taxon>
        <taxon>Alteromonadales</taxon>
        <taxon>Pseudoalteromonadaceae</taxon>
        <taxon>Pseudoalteromonas</taxon>
    </lineage>
</organism>
<protein>
    <recommendedName>
        <fullName evidence="3">Thioesterase</fullName>
    </recommendedName>
</protein>
<dbReference type="Proteomes" id="UP000006201">
    <property type="component" value="Unassembled WGS sequence"/>
</dbReference>
<dbReference type="PANTHER" id="PTHR12475:SF4">
    <property type="entry name" value="PROTEIN THEM6"/>
    <property type="match status" value="1"/>
</dbReference>
<dbReference type="InterPro" id="IPR051490">
    <property type="entry name" value="THEM6_lcsJ_thioesterase"/>
</dbReference>
<dbReference type="HOGENOM" id="CLU_091107_1_0_6"/>
<evidence type="ECO:0000313" key="1">
    <source>
        <dbReference type="EMBL" id="EAR29447.1"/>
    </source>
</evidence>
<reference evidence="1 2" key="1">
    <citation type="submission" date="2006-02" db="EMBL/GenBank/DDBJ databases">
        <authorList>
            <person name="Moran M.A."/>
            <person name="Kjelleberg S."/>
            <person name="Egan S."/>
            <person name="Saunders N."/>
            <person name="Thomas T."/>
            <person name="Ferriera S."/>
            <person name="Johnson J."/>
            <person name="Kravitz S."/>
            <person name="Halpern A."/>
            <person name="Remington K."/>
            <person name="Beeson K."/>
            <person name="Tran B."/>
            <person name="Rogers Y.-H."/>
            <person name="Friedman R."/>
            <person name="Venter J.C."/>
        </authorList>
    </citation>
    <scope>NUCLEOTIDE SEQUENCE [LARGE SCALE GENOMIC DNA]</scope>
    <source>
        <strain evidence="1 2">D2</strain>
    </source>
</reference>
<keyword evidence="2" id="KW-1185">Reference proteome</keyword>
<dbReference type="Pfam" id="PF13279">
    <property type="entry name" value="4HBT_2"/>
    <property type="match status" value="1"/>
</dbReference>